<dbReference type="EMBL" id="CM042012">
    <property type="protein sequence ID" value="KAI3752511.1"/>
    <property type="molecule type" value="Genomic_DNA"/>
</dbReference>
<sequence>MSIPFHHKSHRIPQTKNTGNKINNIEERPIILSSAAMTSSIFFFFFFLTTLMMMSSSKHTVVYATESHHQILQSKWMVANGSHGYNSEFELESESNRRILATTRYVSYGALQKNNVPCSRRGASYYNCRQGGQANPYTRGCSAITHCRS</sequence>
<evidence type="ECO:0000313" key="1">
    <source>
        <dbReference type="EMBL" id="KAI3752511.1"/>
    </source>
</evidence>
<comment type="caution">
    <text evidence="1">The sequence shown here is derived from an EMBL/GenBank/DDBJ whole genome shotgun (WGS) entry which is preliminary data.</text>
</comment>
<protein>
    <submittedName>
        <fullName evidence="1">Uncharacterized protein</fullName>
    </submittedName>
</protein>
<proteinExistence type="predicted"/>
<organism evidence="1 2">
    <name type="scientific">Cichorium intybus</name>
    <name type="common">Chicory</name>
    <dbReference type="NCBI Taxonomy" id="13427"/>
    <lineage>
        <taxon>Eukaryota</taxon>
        <taxon>Viridiplantae</taxon>
        <taxon>Streptophyta</taxon>
        <taxon>Embryophyta</taxon>
        <taxon>Tracheophyta</taxon>
        <taxon>Spermatophyta</taxon>
        <taxon>Magnoliopsida</taxon>
        <taxon>eudicotyledons</taxon>
        <taxon>Gunneridae</taxon>
        <taxon>Pentapetalae</taxon>
        <taxon>asterids</taxon>
        <taxon>campanulids</taxon>
        <taxon>Asterales</taxon>
        <taxon>Asteraceae</taxon>
        <taxon>Cichorioideae</taxon>
        <taxon>Cichorieae</taxon>
        <taxon>Cichoriinae</taxon>
        <taxon>Cichorium</taxon>
    </lineage>
</organism>
<gene>
    <name evidence="1" type="ORF">L2E82_24545</name>
</gene>
<reference evidence="2" key="1">
    <citation type="journal article" date="2022" name="Mol. Ecol. Resour.">
        <title>The genomes of chicory, endive, great burdock and yacon provide insights into Asteraceae palaeo-polyploidization history and plant inulin production.</title>
        <authorList>
            <person name="Fan W."/>
            <person name="Wang S."/>
            <person name="Wang H."/>
            <person name="Wang A."/>
            <person name="Jiang F."/>
            <person name="Liu H."/>
            <person name="Zhao H."/>
            <person name="Xu D."/>
            <person name="Zhang Y."/>
        </authorList>
    </citation>
    <scope>NUCLEOTIDE SEQUENCE [LARGE SCALE GENOMIC DNA]</scope>
    <source>
        <strain evidence="2">cv. Punajuju</strain>
    </source>
</reference>
<dbReference type="Proteomes" id="UP001055811">
    <property type="component" value="Linkage Group LG04"/>
</dbReference>
<accession>A0ACB9E1B9</accession>
<name>A0ACB9E1B9_CICIN</name>
<reference evidence="1 2" key="2">
    <citation type="journal article" date="2022" name="Mol. Ecol. Resour.">
        <title>The genomes of chicory, endive, great burdock and yacon provide insights into Asteraceae paleo-polyploidization history and plant inulin production.</title>
        <authorList>
            <person name="Fan W."/>
            <person name="Wang S."/>
            <person name="Wang H."/>
            <person name="Wang A."/>
            <person name="Jiang F."/>
            <person name="Liu H."/>
            <person name="Zhao H."/>
            <person name="Xu D."/>
            <person name="Zhang Y."/>
        </authorList>
    </citation>
    <scope>NUCLEOTIDE SEQUENCE [LARGE SCALE GENOMIC DNA]</scope>
    <source>
        <strain evidence="2">cv. Punajuju</strain>
        <tissue evidence="1">Leaves</tissue>
    </source>
</reference>
<evidence type="ECO:0000313" key="2">
    <source>
        <dbReference type="Proteomes" id="UP001055811"/>
    </source>
</evidence>
<keyword evidence="2" id="KW-1185">Reference proteome</keyword>